<dbReference type="GO" id="GO:0016758">
    <property type="term" value="F:hexosyltransferase activity"/>
    <property type="evidence" value="ECO:0007669"/>
    <property type="project" value="UniProtKB-ARBA"/>
</dbReference>
<dbReference type="InterPro" id="IPR001173">
    <property type="entry name" value="Glyco_trans_2-like"/>
</dbReference>
<gene>
    <name evidence="2" type="ORF">UT34_C0002G0186</name>
</gene>
<evidence type="ECO:0000313" key="3">
    <source>
        <dbReference type="Proteomes" id="UP000034799"/>
    </source>
</evidence>
<dbReference type="PANTHER" id="PTHR22916">
    <property type="entry name" value="GLYCOSYLTRANSFERASE"/>
    <property type="match status" value="1"/>
</dbReference>
<evidence type="ECO:0000313" key="2">
    <source>
        <dbReference type="EMBL" id="KKR05679.1"/>
    </source>
</evidence>
<dbReference type="Proteomes" id="UP000034799">
    <property type="component" value="Unassembled WGS sequence"/>
</dbReference>
<dbReference type="SUPFAM" id="SSF53448">
    <property type="entry name" value="Nucleotide-diphospho-sugar transferases"/>
    <property type="match status" value="1"/>
</dbReference>
<dbReference type="AlphaFoldDB" id="A0A0G0MNQ4"/>
<protein>
    <submittedName>
        <fullName evidence="2">Glycosyl transferase, family 2</fullName>
    </submittedName>
</protein>
<dbReference type="Gene3D" id="3.90.550.10">
    <property type="entry name" value="Spore Coat Polysaccharide Biosynthesis Protein SpsA, Chain A"/>
    <property type="match status" value="1"/>
</dbReference>
<reference evidence="2 3" key="1">
    <citation type="journal article" date="2015" name="Nature">
        <title>rRNA introns, odd ribosomes, and small enigmatic genomes across a large radiation of phyla.</title>
        <authorList>
            <person name="Brown C.T."/>
            <person name="Hug L.A."/>
            <person name="Thomas B.C."/>
            <person name="Sharon I."/>
            <person name="Castelle C.J."/>
            <person name="Singh A."/>
            <person name="Wilkins M.J."/>
            <person name="Williams K.H."/>
            <person name="Banfield J.F."/>
        </authorList>
    </citation>
    <scope>NUCLEOTIDE SEQUENCE [LARGE SCALE GENOMIC DNA]</scope>
</reference>
<dbReference type="InterPro" id="IPR029044">
    <property type="entry name" value="Nucleotide-diphossugar_trans"/>
</dbReference>
<dbReference type="PANTHER" id="PTHR22916:SF3">
    <property type="entry name" value="UDP-GLCNAC:BETAGAL BETA-1,3-N-ACETYLGLUCOSAMINYLTRANSFERASE-LIKE PROTEIN 1"/>
    <property type="match status" value="1"/>
</dbReference>
<name>A0A0G0MNQ4_9BACT</name>
<feature type="domain" description="Glycosyltransferase 2-like" evidence="1">
    <location>
        <begin position="10"/>
        <end position="138"/>
    </location>
</feature>
<accession>A0A0G0MNQ4</accession>
<keyword evidence="2" id="KW-0808">Transferase</keyword>
<dbReference type="EMBL" id="LBWK01000002">
    <property type="protein sequence ID" value="KKR05679.1"/>
    <property type="molecule type" value="Genomic_DNA"/>
</dbReference>
<organism evidence="2 3">
    <name type="scientific">candidate division WS6 bacterium GW2011_GWF2_39_15</name>
    <dbReference type="NCBI Taxonomy" id="1619100"/>
    <lineage>
        <taxon>Bacteria</taxon>
        <taxon>Candidatus Dojkabacteria</taxon>
    </lineage>
</organism>
<evidence type="ECO:0000259" key="1">
    <source>
        <dbReference type="Pfam" id="PF00535"/>
    </source>
</evidence>
<dbReference type="STRING" id="1619100.UT34_C0002G0186"/>
<comment type="caution">
    <text evidence="2">The sequence shown here is derived from an EMBL/GenBank/DDBJ whole genome shotgun (WGS) entry which is preliminary data.</text>
</comment>
<sequence>MKNQTPFFTLVTCCYNRTRFLDECLKSIEKQSFKNFEHVIIDGFSTDGTYDMVLSYKEKKKTYPVRIIQSPPKGISNAFNIGINHSKGQYLILINSDDYLYNEHSLESAYNILKENPEIMWLQGLTCFNIKDKEHFFSNRRLLKPFYPLIVSCHCPVNHQAAVVHRDVYRKYGGFDENHITHMDTELMIRLFGKVNIDFADIKLGVWRAHNDAMTVALPFFRTYLKNMKMLYKKHGNIPIVSTISKYRKYKGTLHSV</sequence>
<proteinExistence type="predicted"/>
<dbReference type="Pfam" id="PF00535">
    <property type="entry name" value="Glycos_transf_2"/>
    <property type="match status" value="1"/>
</dbReference>